<name>A0A9J6A9R7_SOLCO</name>
<gene>
    <name evidence="1" type="ORF">H5410_006410</name>
</gene>
<sequence>MIQPSSVTQESANPFDFVSKFGSFAFDNSNKLNNIYTSDVHSGRDILCLNHKNKPLNPLFSLNSGRNGEIFGYIASEFHLRLPLLVLIVRIAMG</sequence>
<proteinExistence type="predicted"/>
<keyword evidence="2" id="KW-1185">Reference proteome</keyword>
<evidence type="ECO:0000313" key="1">
    <source>
        <dbReference type="EMBL" id="KAG5621192.1"/>
    </source>
</evidence>
<dbReference type="AlphaFoldDB" id="A0A9J6A9R7"/>
<reference evidence="1 2" key="1">
    <citation type="submission" date="2020-09" db="EMBL/GenBank/DDBJ databases">
        <title>De no assembly of potato wild relative species, Solanum commersonii.</title>
        <authorList>
            <person name="Cho K."/>
        </authorList>
    </citation>
    <scope>NUCLEOTIDE SEQUENCE [LARGE SCALE GENOMIC DNA]</scope>
    <source>
        <strain evidence="1">LZ3.2</strain>
        <tissue evidence="1">Leaf</tissue>
    </source>
</reference>
<evidence type="ECO:0000313" key="2">
    <source>
        <dbReference type="Proteomes" id="UP000824120"/>
    </source>
</evidence>
<dbReference type="EMBL" id="JACXVP010000002">
    <property type="protein sequence ID" value="KAG5621192.1"/>
    <property type="molecule type" value="Genomic_DNA"/>
</dbReference>
<comment type="caution">
    <text evidence="1">The sequence shown here is derived from an EMBL/GenBank/DDBJ whole genome shotgun (WGS) entry which is preliminary data.</text>
</comment>
<protein>
    <submittedName>
        <fullName evidence="1">Uncharacterized protein</fullName>
    </submittedName>
</protein>
<organism evidence="1 2">
    <name type="scientific">Solanum commersonii</name>
    <name type="common">Commerson's wild potato</name>
    <name type="synonym">Commerson's nightshade</name>
    <dbReference type="NCBI Taxonomy" id="4109"/>
    <lineage>
        <taxon>Eukaryota</taxon>
        <taxon>Viridiplantae</taxon>
        <taxon>Streptophyta</taxon>
        <taxon>Embryophyta</taxon>
        <taxon>Tracheophyta</taxon>
        <taxon>Spermatophyta</taxon>
        <taxon>Magnoliopsida</taxon>
        <taxon>eudicotyledons</taxon>
        <taxon>Gunneridae</taxon>
        <taxon>Pentapetalae</taxon>
        <taxon>asterids</taxon>
        <taxon>lamiids</taxon>
        <taxon>Solanales</taxon>
        <taxon>Solanaceae</taxon>
        <taxon>Solanoideae</taxon>
        <taxon>Solaneae</taxon>
        <taxon>Solanum</taxon>
    </lineage>
</organism>
<accession>A0A9J6A9R7</accession>
<dbReference type="Proteomes" id="UP000824120">
    <property type="component" value="Chromosome 2"/>
</dbReference>